<evidence type="ECO:0000256" key="2">
    <source>
        <dbReference type="SAM" id="SignalP"/>
    </source>
</evidence>
<organism evidence="4 5">
    <name type="scientific">Flavobacterium myungsuense</name>
    <dbReference type="NCBI Taxonomy" id="651823"/>
    <lineage>
        <taxon>Bacteria</taxon>
        <taxon>Pseudomonadati</taxon>
        <taxon>Bacteroidota</taxon>
        <taxon>Flavobacteriia</taxon>
        <taxon>Flavobacteriales</taxon>
        <taxon>Flavobacteriaceae</taxon>
        <taxon>Flavobacterium</taxon>
    </lineage>
</organism>
<dbReference type="InterPro" id="IPR026444">
    <property type="entry name" value="Secre_tail"/>
</dbReference>
<dbReference type="Pfam" id="PF18962">
    <property type="entry name" value="Por_Secre_tail"/>
    <property type="match status" value="1"/>
</dbReference>
<evidence type="ECO:0000256" key="1">
    <source>
        <dbReference type="ARBA" id="ARBA00022729"/>
    </source>
</evidence>
<dbReference type="InterPro" id="IPR036415">
    <property type="entry name" value="Lamin_tail_dom_sf"/>
</dbReference>
<evidence type="ECO:0000313" key="5">
    <source>
        <dbReference type="Proteomes" id="UP001597051"/>
    </source>
</evidence>
<dbReference type="Gene3D" id="2.60.40.1260">
    <property type="entry name" value="Lamin Tail domain"/>
    <property type="match status" value="1"/>
</dbReference>
<reference evidence="5" key="1">
    <citation type="journal article" date="2019" name="Int. J. Syst. Evol. Microbiol.">
        <title>The Global Catalogue of Microorganisms (GCM) 10K type strain sequencing project: providing services to taxonomists for standard genome sequencing and annotation.</title>
        <authorList>
            <consortium name="The Broad Institute Genomics Platform"/>
            <consortium name="The Broad Institute Genome Sequencing Center for Infectious Disease"/>
            <person name="Wu L."/>
            <person name="Ma J."/>
        </authorList>
    </citation>
    <scope>NUCLEOTIDE SEQUENCE [LARGE SCALE GENOMIC DNA]</scope>
    <source>
        <strain evidence="5">CECT 7649</strain>
    </source>
</reference>
<dbReference type="Proteomes" id="UP001597051">
    <property type="component" value="Unassembled WGS sequence"/>
</dbReference>
<dbReference type="PROSITE" id="PS51841">
    <property type="entry name" value="LTD"/>
    <property type="match status" value="1"/>
</dbReference>
<dbReference type="RefSeq" id="WP_379757214.1">
    <property type="nucleotide sequence ID" value="NZ_JBHSYB010000027.1"/>
</dbReference>
<evidence type="ECO:0000313" key="4">
    <source>
        <dbReference type="EMBL" id="MFD0984858.1"/>
    </source>
</evidence>
<dbReference type="InterPro" id="IPR001322">
    <property type="entry name" value="Lamin_tail_dom"/>
</dbReference>
<gene>
    <name evidence="4" type="ORF">ACFQ0S_10280</name>
</gene>
<proteinExistence type="predicted"/>
<dbReference type="NCBIfam" id="TIGR04183">
    <property type="entry name" value="Por_Secre_tail"/>
    <property type="match status" value="1"/>
</dbReference>
<feature type="signal peptide" evidence="2">
    <location>
        <begin position="1"/>
        <end position="19"/>
    </location>
</feature>
<sequence length="310" mass="31873">MKKLYTLLSVVLVATASQAQVVISQIYGGGSNTGATFANDFIELYNRGTTPQNLEGWSVQYTSQNGPSATAPNTNWAMTPLPAFVLEPGKYFLIKQGAGTVAGAPALPTPDLDGVTLATLGSNGSPAVVSNTDPTPSGIAMSGSNGKVILVSSTVQETTPNPTGSQIIDKVAYGTTPTAGFEGSGPTGTALSATTSAQRNNAGATDTDDNKNDFTAALPVPRNNSGLNTKQNAISGLNVYPNPVANGNLFITSSNSSATKSVAIFDVLGKQVIKTTVSNQVVNVSKLISGVYILKITEEGKTATRKLVIK</sequence>
<feature type="chain" id="PRO_5046086673" evidence="2">
    <location>
        <begin position="20"/>
        <end position="310"/>
    </location>
</feature>
<evidence type="ECO:0000259" key="3">
    <source>
        <dbReference type="PROSITE" id="PS51841"/>
    </source>
</evidence>
<protein>
    <submittedName>
        <fullName evidence="4">Lamin tail domain-containing protein</fullName>
    </submittedName>
</protein>
<keyword evidence="1 2" id="KW-0732">Signal</keyword>
<comment type="caution">
    <text evidence="4">The sequence shown here is derived from an EMBL/GenBank/DDBJ whole genome shotgun (WGS) entry which is preliminary data.</text>
</comment>
<feature type="domain" description="LTD" evidence="3">
    <location>
        <begin position="6"/>
        <end position="175"/>
    </location>
</feature>
<dbReference type="SUPFAM" id="SSF74853">
    <property type="entry name" value="Lamin A/C globular tail domain"/>
    <property type="match status" value="1"/>
</dbReference>
<name>A0ABW3J539_9FLAO</name>
<dbReference type="Pfam" id="PF00932">
    <property type="entry name" value="LTD"/>
    <property type="match status" value="1"/>
</dbReference>
<dbReference type="EMBL" id="JBHTIZ010000026">
    <property type="protein sequence ID" value="MFD0984858.1"/>
    <property type="molecule type" value="Genomic_DNA"/>
</dbReference>
<accession>A0ABW3J539</accession>
<keyword evidence="5" id="KW-1185">Reference proteome</keyword>